<dbReference type="EMBL" id="QGUI01000074">
    <property type="protein sequence ID" value="PZN00633.1"/>
    <property type="molecule type" value="Genomic_DNA"/>
</dbReference>
<dbReference type="AlphaFoldDB" id="A0A2W4JNN9"/>
<proteinExistence type="predicted"/>
<organism evidence="1">
    <name type="scientific">Thermocrispum agreste</name>
    <dbReference type="NCBI Taxonomy" id="37925"/>
    <lineage>
        <taxon>Bacteria</taxon>
        <taxon>Bacillati</taxon>
        <taxon>Actinomycetota</taxon>
        <taxon>Actinomycetes</taxon>
        <taxon>Pseudonocardiales</taxon>
        <taxon>Pseudonocardiaceae</taxon>
        <taxon>Thermocrispum</taxon>
    </lineage>
</organism>
<evidence type="ECO:0000313" key="1">
    <source>
        <dbReference type="EMBL" id="PZN00633.1"/>
    </source>
</evidence>
<reference evidence="1" key="1">
    <citation type="submission" date="2018-05" db="EMBL/GenBank/DDBJ databases">
        <authorList>
            <person name="Lanie J.A."/>
            <person name="Ng W.-L."/>
            <person name="Kazmierczak K.M."/>
            <person name="Andrzejewski T.M."/>
            <person name="Davidsen T.M."/>
            <person name="Wayne K.J."/>
            <person name="Tettelin H."/>
            <person name="Glass J.I."/>
            <person name="Rusch D."/>
            <person name="Podicherti R."/>
            <person name="Tsui H.-C.T."/>
            <person name="Winkler M.E."/>
        </authorList>
    </citation>
    <scope>NUCLEOTIDE SEQUENCE</scope>
    <source>
        <strain evidence="1">ZC4RG45</strain>
    </source>
</reference>
<comment type="caution">
    <text evidence="1">The sequence shown here is derived from an EMBL/GenBank/DDBJ whole genome shotgun (WGS) entry which is preliminary data.</text>
</comment>
<sequence length="83" mass="9066">MKDAVDRDTELFTAVAQTHPGIVRTLHILINELDAACGLLDPEVQRQPGERVRRIGDTVISRVDDSPAGCQSLAPKLRATDMT</sequence>
<accession>A0A2W4JNN9</accession>
<protein>
    <submittedName>
        <fullName evidence="1">Uncharacterized protein</fullName>
    </submittedName>
</protein>
<gene>
    <name evidence="1" type="ORF">DIU77_03180</name>
</gene>
<name>A0A2W4JNN9_9PSEU</name>